<keyword evidence="1" id="KW-0472">Membrane</keyword>
<evidence type="ECO:0000313" key="4">
    <source>
        <dbReference type="Proteomes" id="UP000029868"/>
    </source>
</evidence>
<evidence type="ECO:0000256" key="1">
    <source>
        <dbReference type="SAM" id="Phobius"/>
    </source>
</evidence>
<evidence type="ECO:0000313" key="3">
    <source>
        <dbReference type="EMBL" id="KGJ91863.1"/>
    </source>
</evidence>
<keyword evidence="1" id="KW-1133">Transmembrane helix</keyword>
<evidence type="ECO:0000259" key="2">
    <source>
        <dbReference type="Pfam" id="PF11127"/>
    </source>
</evidence>
<dbReference type="EMBL" id="JQEC01000039">
    <property type="protein sequence ID" value="KGJ91863.1"/>
    <property type="molecule type" value="Genomic_DNA"/>
</dbReference>
<proteinExistence type="predicted"/>
<name>A0A099KQB5_COLPS</name>
<comment type="caution">
    <text evidence="3">The sequence shown here is derived from an EMBL/GenBank/DDBJ whole genome shotgun (WGS) entry which is preliminary data.</text>
</comment>
<accession>A0A099KQB5</accession>
<protein>
    <recommendedName>
        <fullName evidence="2">Inner membrane protein YgaP-like transmembrane domain-containing protein</fullName>
    </recommendedName>
</protein>
<dbReference type="Proteomes" id="UP000029868">
    <property type="component" value="Unassembled WGS sequence"/>
</dbReference>
<feature type="domain" description="Inner membrane protein YgaP-like transmembrane" evidence="2">
    <location>
        <begin position="2"/>
        <end position="61"/>
    </location>
</feature>
<feature type="transmembrane region" description="Helical" evidence="1">
    <location>
        <begin position="29"/>
        <end position="50"/>
    </location>
</feature>
<dbReference type="Gene3D" id="6.10.140.1340">
    <property type="match status" value="1"/>
</dbReference>
<gene>
    <name evidence="3" type="ORF">GAB14E_3020</name>
</gene>
<feature type="transmembrane region" description="Helical" evidence="1">
    <location>
        <begin position="7"/>
        <end position="23"/>
    </location>
</feature>
<sequence>MTINEALRLTAGIFILLTLYLAVNYSNDWLWFTAFIATNLILSSFTKLCFMMSVFRKLGCKED</sequence>
<dbReference type="RefSeq" id="WP_033082748.1">
    <property type="nucleotide sequence ID" value="NZ_JQEC01000039.1"/>
</dbReference>
<reference evidence="3 4" key="1">
    <citation type="submission" date="2014-08" db="EMBL/GenBank/DDBJ databases">
        <title>Genomic and Phenotypic Diversity of Colwellia psychrerythraea strains from Disparate Marine Basins.</title>
        <authorList>
            <person name="Techtmann S.M."/>
            <person name="Stelling S.C."/>
            <person name="Utturkar S.M."/>
            <person name="Alshibli N."/>
            <person name="Harris A."/>
            <person name="Brown S.D."/>
            <person name="Hazen T.C."/>
        </authorList>
    </citation>
    <scope>NUCLEOTIDE SEQUENCE [LARGE SCALE GENOMIC DNA]</scope>
    <source>
        <strain evidence="3 4">GAB14E</strain>
    </source>
</reference>
<dbReference type="Pfam" id="PF11127">
    <property type="entry name" value="YgaP-like_TM"/>
    <property type="match status" value="1"/>
</dbReference>
<dbReference type="OrthoDB" id="9799383at2"/>
<organism evidence="3 4">
    <name type="scientific">Colwellia psychrerythraea</name>
    <name type="common">Vibrio psychroerythus</name>
    <dbReference type="NCBI Taxonomy" id="28229"/>
    <lineage>
        <taxon>Bacteria</taxon>
        <taxon>Pseudomonadati</taxon>
        <taxon>Pseudomonadota</taxon>
        <taxon>Gammaproteobacteria</taxon>
        <taxon>Alteromonadales</taxon>
        <taxon>Colwelliaceae</taxon>
        <taxon>Colwellia</taxon>
    </lineage>
</organism>
<dbReference type="PATRIC" id="fig|28229.3.peg.2739"/>
<dbReference type="InterPro" id="IPR021309">
    <property type="entry name" value="YgaP-like_TM"/>
</dbReference>
<dbReference type="AlphaFoldDB" id="A0A099KQB5"/>
<keyword evidence="1" id="KW-0812">Transmembrane</keyword>